<organism evidence="1 2">
    <name type="scientific">[Candida] jaroonii</name>
    <dbReference type="NCBI Taxonomy" id="467808"/>
    <lineage>
        <taxon>Eukaryota</taxon>
        <taxon>Fungi</taxon>
        <taxon>Dikarya</taxon>
        <taxon>Ascomycota</taxon>
        <taxon>Saccharomycotina</taxon>
        <taxon>Pichiomycetes</taxon>
        <taxon>Debaryomycetaceae</taxon>
        <taxon>Yamadazyma</taxon>
    </lineage>
</organism>
<protein>
    <submittedName>
        <fullName evidence="1">Benzil reductase ((S)-benzoin forming) Irc24p</fullName>
    </submittedName>
</protein>
<evidence type="ECO:0000313" key="2">
    <source>
        <dbReference type="Proteomes" id="UP001152531"/>
    </source>
</evidence>
<dbReference type="Proteomes" id="UP001152531">
    <property type="component" value="Unassembled WGS sequence"/>
</dbReference>
<gene>
    <name evidence="1" type="ORF">CLIB1444_06S04038</name>
</gene>
<comment type="caution">
    <text evidence="1">The sequence shown here is derived from an EMBL/GenBank/DDBJ whole genome shotgun (WGS) entry which is preliminary data.</text>
</comment>
<name>A0ACA9Y905_9ASCO</name>
<evidence type="ECO:0000313" key="1">
    <source>
        <dbReference type="EMBL" id="CAH6721519.1"/>
    </source>
</evidence>
<accession>A0ACA9Y905</accession>
<reference evidence="1" key="1">
    <citation type="submission" date="2022-06" db="EMBL/GenBank/DDBJ databases">
        <authorList>
            <person name="Legras J.-L."/>
            <person name="Devillers H."/>
            <person name="Grondin C."/>
        </authorList>
    </citation>
    <scope>NUCLEOTIDE SEQUENCE</scope>
    <source>
        <strain evidence="1">CLIB 1444</strain>
    </source>
</reference>
<sequence length="248" mass="26548">MAAYLITGANRGIGLAILEQLSKDEKNLIIASVRSQSTADKLQKQYPKVKTIVIDMADSYAKFESAFKLIDQYSPAGIDYLFANAGVLGEDPLYSSTLYDVEQYLDVLNINVGGVAKTYKAAYPYLFKKDNGITKKVIITSSVAGTTGGFVLGGNAYGASKAAVNHLGKQIAEENKGSDNELVKNSITILQHPGYVLSDMGADVAAKVGSEGFITTEESASKMLHLAETFTLAQTGGFFDENGQTILF</sequence>
<keyword evidence="2" id="KW-1185">Reference proteome</keyword>
<proteinExistence type="predicted"/>
<dbReference type="EMBL" id="CALSDN010000006">
    <property type="protein sequence ID" value="CAH6721519.1"/>
    <property type="molecule type" value="Genomic_DNA"/>
</dbReference>